<dbReference type="Proteomes" id="UP001049176">
    <property type="component" value="Chromosome 4"/>
</dbReference>
<keyword evidence="3" id="KW-1185">Reference proteome</keyword>
<proteinExistence type="predicted"/>
<reference evidence="2" key="1">
    <citation type="journal article" date="2021" name="Genome Biol. Evol.">
        <title>The assembled and annotated genome of the fairy-ring fungus Marasmius oreades.</title>
        <authorList>
            <person name="Hiltunen M."/>
            <person name="Ament-Velasquez S.L."/>
            <person name="Johannesson H."/>
        </authorList>
    </citation>
    <scope>NUCLEOTIDE SEQUENCE</scope>
    <source>
        <strain evidence="2">03SP1</strain>
    </source>
</reference>
<feature type="region of interest" description="Disordered" evidence="1">
    <location>
        <begin position="24"/>
        <end position="45"/>
    </location>
</feature>
<evidence type="ECO:0000313" key="3">
    <source>
        <dbReference type="Proteomes" id="UP001049176"/>
    </source>
</evidence>
<evidence type="ECO:0000313" key="2">
    <source>
        <dbReference type="EMBL" id="KAG7094339.1"/>
    </source>
</evidence>
<organism evidence="2 3">
    <name type="scientific">Marasmius oreades</name>
    <name type="common">fairy-ring Marasmius</name>
    <dbReference type="NCBI Taxonomy" id="181124"/>
    <lineage>
        <taxon>Eukaryota</taxon>
        <taxon>Fungi</taxon>
        <taxon>Dikarya</taxon>
        <taxon>Basidiomycota</taxon>
        <taxon>Agaricomycotina</taxon>
        <taxon>Agaricomycetes</taxon>
        <taxon>Agaricomycetidae</taxon>
        <taxon>Agaricales</taxon>
        <taxon>Marasmiineae</taxon>
        <taxon>Marasmiaceae</taxon>
        <taxon>Marasmius</taxon>
    </lineage>
</organism>
<evidence type="ECO:0000256" key="1">
    <source>
        <dbReference type="SAM" id="MobiDB-lite"/>
    </source>
</evidence>
<dbReference type="KEGG" id="more:E1B28_007939"/>
<name>A0A9P7UW13_9AGAR</name>
<sequence>MTGSLTSGYFLVTHCEDRRFRDDGWSTGRKAIAPPPSTPGSHRHHALGSKYYPPDFMERNMAVPILTEANTRWATELERLTKAF</sequence>
<accession>A0A9P7UW13</accession>
<dbReference type="GeneID" id="66077015"/>
<dbReference type="AlphaFoldDB" id="A0A9P7UW13"/>
<protein>
    <submittedName>
        <fullName evidence="2">Uncharacterized protein</fullName>
    </submittedName>
</protein>
<gene>
    <name evidence="2" type="ORF">E1B28_007939</name>
</gene>
<dbReference type="RefSeq" id="XP_043010809.1">
    <property type="nucleotide sequence ID" value="XM_043152723.1"/>
</dbReference>
<comment type="caution">
    <text evidence="2">The sequence shown here is derived from an EMBL/GenBank/DDBJ whole genome shotgun (WGS) entry which is preliminary data.</text>
</comment>
<dbReference type="EMBL" id="CM032184">
    <property type="protein sequence ID" value="KAG7094339.1"/>
    <property type="molecule type" value="Genomic_DNA"/>
</dbReference>